<gene>
    <name evidence="2" type="ORF">BLE401_15520</name>
</gene>
<evidence type="ECO:0000259" key="1">
    <source>
        <dbReference type="Pfam" id="PF00535"/>
    </source>
</evidence>
<dbReference type="PANTHER" id="PTHR43685:SF2">
    <property type="entry name" value="GLYCOSYLTRANSFERASE 2-LIKE DOMAIN-CONTAINING PROTEIN"/>
    <property type="match status" value="1"/>
</dbReference>
<dbReference type="GO" id="GO:0044010">
    <property type="term" value="P:single-species biofilm formation"/>
    <property type="evidence" value="ECO:0007669"/>
    <property type="project" value="TreeGrafter"/>
</dbReference>
<dbReference type="Gene3D" id="3.90.550.10">
    <property type="entry name" value="Spore Coat Polysaccharide Biosynthesis Protein SpsA, Chain A"/>
    <property type="match status" value="2"/>
</dbReference>
<evidence type="ECO:0000313" key="3">
    <source>
        <dbReference type="Proteomes" id="UP000234271"/>
    </source>
</evidence>
<evidence type="ECO:0000313" key="2">
    <source>
        <dbReference type="EMBL" id="AUI69968.2"/>
    </source>
</evidence>
<feature type="domain" description="Glycosyltransferase 2-like" evidence="1">
    <location>
        <begin position="88"/>
        <end position="218"/>
    </location>
</feature>
<sequence length="580" mass="66963">MLLSYFNCFISSLFLIVPLTPLLSLFRAKPKALPYLIDKPTTIDLRRWASSEWIEYQAWLFHHSFLTLYEWQQLRDDAITWEKPPIISIVTPVYNTPPDFLRECIYSVQTQAYPHWELCIVDDGSRHPDTIACLQALSRDDSRIRVYHAAENLGICRATNQAITMTTGDYVAFLDHDDRLAPDALYWVAKTLRDKPDTDIVYTDRDMISPTGFRFMHLFKPQWSPETLLSGNYLFHLLVYRRYLLNELGGVREAFEGSQDYDLMLRAMDKQPHVQHIPKVLYHWRQHQHSVALEHNAKEYAYQAGIHALQESLQRQNIQYATVTENKALWRGNYRITFMPVAENHYQILTLPADADYVNCINQALKNAPDITYLIILADTLQALTPDTVQELIGWLQLSAVGMVTGKVIDTNGRILHAGWVQRPTGIPLALYQNEPETTPSYMAMTAIAHNVSIPHPFCCAIKRTAWQQLGGLTHDYQSPYGLFDFALRALHAGWRTVYTPFARFQHTGEWQTPSNWSNNDRTRFSEYWANWLQQGDPYYNPFLTTELVDMGLTMHWSLPQPAGWAIDQDESAQPVTSES</sequence>
<dbReference type="GO" id="GO:0016740">
    <property type="term" value="F:transferase activity"/>
    <property type="evidence" value="ECO:0007669"/>
    <property type="project" value="UniProtKB-KW"/>
</dbReference>
<reference evidence="3" key="1">
    <citation type="submission" date="2016-12" db="EMBL/GenBank/DDBJ databases">
        <title>Complete Genome Sequence of Beggiatoa leptomitiformis D-401.</title>
        <authorList>
            <person name="Fomenkov A."/>
            <person name="Vincze T."/>
            <person name="Grabovich M."/>
            <person name="Anton B.P."/>
            <person name="Dubinina G."/>
            <person name="Orlova M."/>
            <person name="Belousova E."/>
            <person name="Roberts R.J."/>
        </authorList>
    </citation>
    <scope>NUCLEOTIDE SEQUENCE [LARGE SCALE GENOMIC DNA]</scope>
    <source>
        <strain evidence="3">D-401</strain>
    </source>
</reference>
<dbReference type="Pfam" id="PF00535">
    <property type="entry name" value="Glycos_transf_2"/>
    <property type="match status" value="1"/>
</dbReference>
<organism evidence="2 3">
    <name type="scientific">Beggiatoa leptomitoformis</name>
    <dbReference type="NCBI Taxonomy" id="288004"/>
    <lineage>
        <taxon>Bacteria</taxon>
        <taxon>Pseudomonadati</taxon>
        <taxon>Pseudomonadota</taxon>
        <taxon>Gammaproteobacteria</taxon>
        <taxon>Thiotrichales</taxon>
        <taxon>Thiotrichaceae</taxon>
        <taxon>Beggiatoa</taxon>
    </lineage>
</organism>
<dbReference type="InterPro" id="IPR029044">
    <property type="entry name" value="Nucleotide-diphossugar_trans"/>
</dbReference>
<dbReference type="PANTHER" id="PTHR43685">
    <property type="entry name" value="GLYCOSYLTRANSFERASE"/>
    <property type="match status" value="1"/>
</dbReference>
<name>A0A2N9YHF8_9GAMM</name>
<dbReference type="InterPro" id="IPR050834">
    <property type="entry name" value="Glycosyltransf_2"/>
</dbReference>
<accession>A0A2N9YHF8</accession>
<keyword evidence="2" id="KW-0808">Transferase</keyword>
<dbReference type="SUPFAM" id="SSF53448">
    <property type="entry name" value="Nucleotide-diphospho-sugar transferases"/>
    <property type="match status" value="2"/>
</dbReference>
<dbReference type="Proteomes" id="UP000234271">
    <property type="component" value="Chromosome"/>
</dbReference>
<dbReference type="InterPro" id="IPR001173">
    <property type="entry name" value="Glyco_trans_2-like"/>
</dbReference>
<dbReference type="EMBL" id="CP018889">
    <property type="protein sequence ID" value="AUI69968.2"/>
    <property type="molecule type" value="Genomic_DNA"/>
</dbReference>
<proteinExistence type="predicted"/>
<dbReference type="CDD" id="cd04184">
    <property type="entry name" value="GT2_RfbC_Mx_like"/>
    <property type="match status" value="1"/>
</dbReference>
<dbReference type="AlphaFoldDB" id="A0A2N9YHF8"/>
<protein>
    <submittedName>
        <fullName evidence="2">Glycosyltransferase</fullName>
    </submittedName>
</protein>
<dbReference type="STRING" id="288004.AL038_08790"/>
<keyword evidence="3" id="KW-1185">Reference proteome</keyword>